<dbReference type="AlphaFoldDB" id="A0AB39UGL4"/>
<dbReference type="KEGG" id="bfk:QN062_03965"/>
<dbReference type="EMBL" id="CP129675">
    <property type="protein sequence ID" value="XDS47030.1"/>
    <property type="molecule type" value="Genomic_DNA"/>
</dbReference>
<evidence type="ECO:0000313" key="4">
    <source>
        <dbReference type="EMBL" id="XDS51334.1"/>
    </source>
</evidence>
<keyword evidence="1" id="KW-0812">Transmembrane</keyword>
<evidence type="ECO:0000256" key="1">
    <source>
        <dbReference type="SAM" id="Phobius"/>
    </source>
</evidence>
<evidence type="ECO:0000313" key="2">
    <source>
        <dbReference type="EMBL" id="XDS47030.1"/>
    </source>
</evidence>
<dbReference type="EMBL" id="CP129683">
    <property type="protein sequence ID" value="XDS51334.1"/>
    <property type="molecule type" value="Genomic_DNA"/>
</dbReference>
<gene>
    <name evidence="4" type="ORF">QN062_03965</name>
    <name evidence="3" type="ORF">QN216_07980</name>
    <name evidence="2" type="ORF">QN217_02485</name>
</gene>
<evidence type="ECO:0008006" key="5">
    <source>
        <dbReference type="Google" id="ProtNLM"/>
    </source>
</evidence>
<accession>A0AB39UGL4</accession>
<evidence type="ECO:0000313" key="3">
    <source>
        <dbReference type="EMBL" id="XDS48265.1"/>
    </source>
</evidence>
<keyword evidence="1" id="KW-0472">Membrane</keyword>
<dbReference type="EMBL" id="CP129682">
    <property type="protein sequence ID" value="XDS48265.1"/>
    <property type="molecule type" value="Genomic_DNA"/>
</dbReference>
<reference evidence="3" key="1">
    <citation type="submission" date="2023-07" db="EMBL/GenBank/DDBJ databases">
        <title>Bifidobacterium aquikefiriaerophilum sp. nov. and Bifidobacterium eccum sp. nov., isolated from water kefir.</title>
        <authorList>
            <person name="Breselge S."/>
            <person name="Bellassi P."/>
            <person name="Barcenilla C."/>
            <person name="Alvarez-Ordonez A."/>
            <person name="Morelli L."/>
            <person name="Cotter P.D."/>
        </authorList>
    </citation>
    <scope>NUCLEOTIDE SEQUENCE</scope>
    <source>
        <strain evidence="4">WK012_4_13</strain>
        <strain evidence="3">WK013_4_14</strain>
        <strain evidence="2">WK048_4_13</strain>
    </source>
</reference>
<proteinExistence type="predicted"/>
<dbReference type="RefSeq" id="WP_369342298.1">
    <property type="nucleotide sequence ID" value="NZ_CP129675.1"/>
</dbReference>
<keyword evidence="1" id="KW-1133">Transmembrane helix</keyword>
<feature type="transmembrane region" description="Helical" evidence="1">
    <location>
        <begin position="6"/>
        <end position="27"/>
    </location>
</feature>
<sequence>MLSDDSIVAIVTAVIGSGGLGGLTGWFSQHLARRRTAITREDLKPIEGKLDRDFEHFHALDEQMRDIKLIVLRQCLFARPRDQNAFTSALESGEEYLRMGGNGVGHIRLDQLKREYEIRDRLDDWNPKHEVMPE</sequence>
<organism evidence="3">
    <name type="scientific">Bifidobacterium fermentum</name>
    <dbReference type="NCBI Taxonomy" id="3059035"/>
    <lineage>
        <taxon>Bacteria</taxon>
        <taxon>Bacillati</taxon>
        <taxon>Actinomycetota</taxon>
        <taxon>Actinomycetes</taxon>
        <taxon>Bifidobacteriales</taxon>
        <taxon>Bifidobacteriaceae</taxon>
        <taxon>Bifidobacterium</taxon>
    </lineage>
</organism>
<name>A0AB39UGL4_9BIFI</name>
<protein>
    <recommendedName>
        <fullName evidence="5">Phage protein</fullName>
    </recommendedName>
</protein>